<dbReference type="GO" id="GO:0006274">
    <property type="term" value="P:DNA replication termination"/>
    <property type="evidence" value="ECO:0007669"/>
    <property type="project" value="TreeGrafter"/>
</dbReference>
<name>A0A182XB22_ANOQN</name>
<evidence type="ECO:0000256" key="2">
    <source>
        <dbReference type="ARBA" id="ARBA00015157"/>
    </source>
</evidence>
<evidence type="ECO:0000256" key="4">
    <source>
        <dbReference type="SAM" id="MobiDB-lite"/>
    </source>
</evidence>
<evidence type="ECO:0000313" key="5">
    <source>
        <dbReference type="EnsemblMetazoa" id="AQUA007019-PA"/>
    </source>
</evidence>
<dbReference type="STRING" id="34691.A0A182XB22"/>
<dbReference type="PANTHER" id="PTHR12775">
    <property type="entry name" value="PROTEIN C20ORF43 HOMOLOG"/>
    <property type="match status" value="1"/>
</dbReference>
<sequence length="394" mass="43527">MPITSTHPEQTPFKGSDSCTWTLTPSVDLPLNDLQPSSARSTFKWMLIGWPTWRFISAPFTIFSNMGCDGGTIPRRDELVRLKKKPEQKDKDAERQFRWKHCALTQQRLQQPIVMCGLGRLYAKQNVIEALLDKEKMTDACAHIKSMKDIKNLNLTSNPAYDETKDDKSSPYICALIGLEMSGQFRFVALWTCGCVFSERALKEVKDRVCSVCQTPYTDDDIVILNGTEDEIEQMRVKMEARNARAKAEKKAKLDKKSKTKAASATITSGEAAESVATPPEQSSAAAATASASSSAVSGSADGKGSSTVDKKVLPSMARANGEGSSKAKPIVLNKRALISDKIGEDPVFKKSKDDYSVAKDPKASAVYKSLFTSHESEKDQKRAHWVTYNPFYN</sequence>
<dbReference type="CDD" id="cd16653">
    <property type="entry name" value="RING-like_Rtf2"/>
    <property type="match status" value="1"/>
</dbReference>
<evidence type="ECO:0000313" key="6">
    <source>
        <dbReference type="Proteomes" id="UP000076407"/>
    </source>
</evidence>
<proteinExistence type="inferred from homology"/>
<evidence type="ECO:0000256" key="1">
    <source>
        <dbReference type="ARBA" id="ARBA00009885"/>
    </source>
</evidence>
<evidence type="ECO:0000256" key="3">
    <source>
        <dbReference type="ARBA" id="ARBA00030367"/>
    </source>
</evidence>
<feature type="compositionally biased region" description="Basic and acidic residues" evidence="4">
    <location>
        <begin position="248"/>
        <end position="257"/>
    </location>
</feature>
<accession>A0A182XB22</accession>
<dbReference type="Pfam" id="PF04641">
    <property type="entry name" value="Rtf2"/>
    <property type="match status" value="1"/>
</dbReference>
<dbReference type="VEuPathDB" id="VectorBase:AQUA007019"/>
<dbReference type="InterPro" id="IPR006735">
    <property type="entry name" value="Rtf2"/>
</dbReference>
<dbReference type="EnsemblMetazoa" id="AQUA007019-RA">
    <property type="protein sequence ID" value="AQUA007019-PA"/>
    <property type="gene ID" value="AQUA007019"/>
</dbReference>
<dbReference type="InterPro" id="IPR027799">
    <property type="entry name" value="Rtf2_RING-finger"/>
</dbReference>
<dbReference type="Proteomes" id="UP000076407">
    <property type="component" value="Unassembled WGS sequence"/>
</dbReference>
<keyword evidence="6" id="KW-1185">Reference proteome</keyword>
<dbReference type="AlphaFoldDB" id="A0A182XB22"/>
<feature type="compositionally biased region" description="Low complexity" evidence="4">
    <location>
        <begin position="283"/>
        <end position="307"/>
    </location>
</feature>
<protein>
    <recommendedName>
        <fullName evidence="2">Replication termination factor 2</fullName>
    </recommendedName>
    <alternativeName>
        <fullName evidence="3">Replication termination factor 2 domain-containing protein 1</fullName>
    </alternativeName>
</protein>
<organism evidence="5 6">
    <name type="scientific">Anopheles quadriannulatus</name>
    <name type="common">Mosquito</name>
    <dbReference type="NCBI Taxonomy" id="34691"/>
    <lineage>
        <taxon>Eukaryota</taxon>
        <taxon>Metazoa</taxon>
        <taxon>Ecdysozoa</taxon>
        <taxon>Arthropoda</taxon>
        <taxon>Hexapoda</taxon>
        <taxon>Insecta</taxon>
        <taxon>Pterygota</taxon>
        <taxon>Neoptera</taxon>
        <taxon>Endopterygota</taxon>
        <taxon>Diptera</taxon>
        <taxon>Nematocera</taxon>
        <taxon>Culicoidea</taxon>
        <taxon>Culicidae</taxon>
        <taxon>Anophelinae</taxon>
        <taxon>Anopheles</taxon>
    </lineage>
</organism>
<reference evidence="5" key="1">
    <citation type="submission" date="2020-05" db="UniProtKB">
        <authorList>
            <consortium name="EnsemblMetazoa"/>
        </authorList>
    </citation>
    <scope>IDENTIFICATION</scope>
    <source>
        <strain evidence="5">SANGQUA</strain>
    </source>
</reference>
<dbReference type="PANTHER" id="PTHR12775:SF0">
    <property type="entry name" value="REPLICATION TERMINATION FACTOR 2"/>
    <property type="match status" value="1"/>
</dbReference>
<feature type="region of interest" description="Disordered" evidence="4">
    <location>
        <begin position="248"/>
        <end position="327"/>
    </location>
</feature>
<dbReference type="GO" id="GO:0005634">
    <property type="term" value="C:nucleus"/>
    <property type="evidence" value="ECO:0007669"/>
    <property type="project" value="TreeGrafter"/>
</dbReference>
<comment type="similarity">
    <text evidence="1">Belongs to the rtf2 family.</text>
</comment>